<dbReference type="AlphaFoldDB" id="H1DIJ5"/>
<evidence type="ECO:0000313" key="5">
    <source>
        <dbReference type="Proteomes" id="UP000004892"/>
    </source>
</evidence>
<dbReference type="SUPFAM" id="SSF56214">
    <property type="entry name" value="4'-phosphopantetheinyl transferase"/>
    <property type="match status" value="2"/>
</dbReference>
<dbReference type="Gene3D" id="3.90.470.20">
    <property type="entry name" value="4'-phosphopantetheinyl transferase domain"/>
    <property type="match status" value="2"/>
</dbReference>
<gene>
    <name evidence="4" type="ORF">HMPREF9449_02224</name>
</gene>
<dbReference type="InterPro" id="IPR050559">
    <property type="entry name" value="P-Pant_transferase_sf"/>
</dbReference>
<organism evidence="4 5">
    <name type="scientific">Odoribacter laneus YIT 12061</name>
    <dbReference type="NCBI Taxonomy" id="742817"/>
    <lineage>
        <taxon>Bacteria</taxon>
        <taxon>Pseudomonadati</taxon>
        <taxon>Bacteroidota</taxon>
        <taxon>Bacteroidia</taxon>
        <taxon>Bacteroidales</taxon>
        <taxon>Odoribacteraceae</taxon>
        <taxon>Odoribacter</taxon>
    </lineage>
</organism>
<name>H1DIJ5_9BACT</name>
<dbReference type="GeneID" id="98070666"/>
<dbReference type="GO" id="GO:0019878">
    <property type="term" value="P:lysine biosynthetic process via aminoadipic acid"/>
    <property type="evidence" value="ECO:0007669"/>
    <property type="project" value="TreeGrafter"/>
</dbReference>
<comment type="similarity">
    <text evidence="1">Belongs to the P-Pant transferase superfamily. Gsp/Sfp/HetI/AcpT family.</text>
</comment>
<dbReference type="STRING" id="742817.HMPREF9449_02224"/>
<accession>H1DIJ5</accession>
<dbReference type="eggNOG" id="COG2091">
    <property type="taxonomic scope" value="Bacteria"/>
</dbReference>
<dbReference type="InterPro" id="IPR008278">
    <property type="entry name" value="4-PPantetheinyl_Trfase_dom"/>
</dbReference>
<sequence length="228" mass="26037">MLAVLYINLSEGGEEVCKEVDFASLVGENAFQEVRSIRNLKSRTARLWGEALRNYGLKIYWGIDAGAYTFIRGAHGKPYIKERKDVFFNVSHSGEYVLCAFSDTPVGVDIEKKGKLRLAVARRFFHAEEIRQLEDIGEEEKQVELFYRLWSVKESFLKYTGEGLSASLSAFRVKFEQAIVLLGQGMEKREVKISECKIDPSYVSYICSGNREIPVLRKVALAELQYRL</sequence>
<dbReference type="Proteomes" id="UP000004892">
    <property type="component" value="Unassembled WGS sequence"/>
</dbReference>
<dbReference type="EMBL" id="ADMC01000025">
    <property type="protein sequence ID" value="EHP46607.1"/>
    <property type="molecule type" value="Genomic_DNA"/>
</dbReference>
<dbReference type="GO" id="GO:0000287">
    <property type="term" value="F:magnesium ion binding"/>
    <property type="evidence" value="ECO:0007669"/>
    <property type="project" value="InterPro"/>
</dbReference>
<dbReference type="HOGENOM" id="CLU_057011_6_2_10"/>
<evidence type="ECO:0000313" key="4">
    <source>
        <dbReference type="EMBL" id="EHP46607.1"/>
    </source>
</evidence>
<dbReference type="Pfam" id="PF01648">
    <property type="entry name" value="ACPS"/>
    <property type="match status" value="1"/>
</dbReference>
<keyword evidence="2 4" id="KW-0808">Transferase</keyword>
<evidence type="ECO:0000259" key="3">
    <source>
        <dbReference type="Pfam" id="PF01648"/>
    </source>
</evidence>
<dbReference type="PANTHER" id="PTHR12215">
    <property type="entry name" value="PHOSPHOPANTETHEINE TRANSFERASE"/>
    <property type="match status" value="1"/>
</dbReference>
<protein>
    <submittedName>
        <fullName evidence="4">Phosphopantetheine-protein transferase domain</fullName>
    </submittedName>
</protein>
<dbReference type="GO" id="GO:0008897">
    <property type="term" value="F:holo-[acyl-carrier-protein] synthase activity"/>
    <property type="evidence" value="ECO:0007669"/>
    <property type="project" value="InterPro"/>
</dbReference>
<feature type="domain" description="4'-phosphopantetheinyl transferase" evidence="3">
    <location>
        <begin position="105"/>
        <end position="177"/>
    </location>
</feature>
<reference evidence="4 5" key="1">
    <citation type="submission" date="2012-01" db="EMBL/GenBank/DDBJ databases">
        <title>The Genome Sequence of Odoribacter laneus YIT 12061.</title>
        <authorList>
            <consortium name="The Broad Institute Genome Sequencing Platform"/>
            <person name="Earl A."/>
            <person name="Ward D."/>
            <person name="Feldgarden M."/>
            <person name="Gevers D."/>
            <person name="Morotomi M."/>
            <person name="Young S.K."/>
            <person name="Zeng Q."/>
            <person name="Gargeya S."/>
            <person name="Fitzgerald M."/>
            <person name="Haas B."/>
            <person name="Abouelleil A."/>
            <person name="Alvarado L."/>
            <person name="Arachchi H.M."/>
            <person name="Berlin A."/>
            <person name="Chapman S.B."/>
            <person name="Gearin G."/>
            <person name="Goldberg J."/>
            <person name="Griggs A."/>
            <person name="Gujja S."/>
            <person name="Hansen M."/>
            <person name="Heiman D."/>
            <person name="Howarth C."/>
            <person name="Larimer J."/>
            <person name="Lui A."/>
            <person name="MacDonald P.J.P."/>
            <person name="McCowen C."/>
            <person name="Montmayeur A."/>
            <person name="Murphy C."/>
            <person name="Neiman D."/>
            <person name="Pearson M."/>
            <person name="Priest M."/>
            <person name="Roberts A."/>
            <person name="Saif S."/>
            <person name="Shea T."/>
            <person name="Sisk P."/>
            <person name="Stolte C."/>
            <person name="Sykes S."/>
            <person name="Wortman J."/>
            <person name="Nusbaum C."/>
            <person name="Birren B."/>
        </authorList>
    </citation>
    <scope>NUCLEOTIDE SEQUENCE [LARGE SCALE GENOMIC DNA]</scope>
    <source>
        <strain evidence="4 5">YIT 12061</strain>
    </source>
</reference>
<evidence type="ECO:0000256" key="2">
    <source>
        <dbReference type="ARBA" id="ARBA00022679"/>
    </source>
</evidence>
<evidence type="ECO:0000256" key="1">
    <source>
        <dbReference type="ARBA" id="ARBA00010990"/>
    </source>
</evidence>
<keyword evidence="5" id="KW-1185">Reference proteome</keyword>
<dbReference type="PANTHER" id="PTHR12215:SF10">
    <property type="entry name" value="L-AMINOADIPATE-SEMIALDEHYDE DEHYDROGENASE-PHOSPHOPANTETHEINYL TRANSFERASE"/>
    <property type="match status" value="1"/>
</dbReference>
<dbReference type="InterPro" id="IPR037143">
    <property type="entry name" value="4-PPantetheinyl_Trfase_dom_sf"/>
</dbReference>
<dbReference type="RefSeq" id="WP_009137371.1">
    <property type="nucleotide sequence ID" value="NZ_JH594596.1"/>
</dbReference>
<dbReference type="GO" id="GO:0005829">
    <property type="term" value="C:cytosol"/>
    <property type="evidence" value="ECO:0007669"/>
    <property type="project" value="TreeGrafter"/>
</dbReference>
<comment type="caution">
    <text evidence="4">The sequence shown here is derived from an EMBL/GenBank/DDBJ whole genome shotgun (WGS) entry which is preliminary data.</text>
</comment>
<dbReference type="PATRIC" id="fig|742817.3.peg.2380"/>
<proteinExistence type="inferred from homology"/>